<reference evidence="1" key="1">
    <citation type="journal article" date="2014" name="Genome Announc.">
        <title>Draft Genome Sequences of Two Lactobacillus Strains, L. farraginis JCM 14108T and L. composti JCM 14202T, Isolated from Compost of Distilled Shochu Residue.</title>
        <authorList>
            <person name="Yuki M."/>
            <person name="Oshima K."/>
            <person name="Suda W."/>
            <person name="Kitahara M."/>
            <person name="Kitamura K."/>
            <person name="Iida T."/>
            <person name="Hattori M."/>
            <person name="Ohkuma M."/>
        </authorList>
    </citation>
    <scope>NUCLEOTIDE SEQUENCE [LARGE SCALE GENOMIC DNA]</scope>
    <source>
        <strain evidence="1">JCM 14108</strain>
    </source>
</reference>
<evidence type="ECO:0000313" key="1">
    <source>
        <dbReference type="EMBL" id="GAF37163.1"/>
    </source>
</evidence>
<organism evidence="1 3">
    <name type="scientific">Lentilactobacillus farraginis DSM 18382 = JCM 14108</name>
    <dbReference type="NCBI Taxonomy" id="1423743"/>
    <lineage>
        <taxon>Bacteria</taxon>
        <taxon>Bacillati</taxon>
        <taxon>Bacillota</taxon>
        <taxon>Bacilli</taxon>
        <taxon>Lactobacillales</taxon>
        <taxon>Lactobacillaceae</taxon>
        <taxon>Lentilactobacillus</taxon>
    </lineage>
</organism>
<dbReference type="AlphaFoldDB" id="X0PBF4"/>
<accession>X0PBF4</accession>
<dbReference type="Proteomes" id="UP000019488">
    <property type="component" value="Unassembled WGS sequence"/>
</dbReference>
<dbReference type="EMBL" id="BAKI01000025">
    <property type="protein sequence ID" value="GAF37163.1"/>
    <property type="molecule type" value="Genomic_DNA"/>
</dbReference>
<dbReference type="PATRIC" id="fig|1423743.5.peg.1035"/>
<dbReference type="EMBL" id="AZFY01000122">
    <property type="protein sequence ID" value="KRM03964.1"/>
    <property type="molecule type" value="Genomic_DNA"/>
</dbReference>
<evidence type="ECO:0000313" key="4">
    <source>
        <dbReference type="Proteomes" id="UP000051966"/>
    </source>
</evidence>
<keyword evidence="4" id="KW-1185">Reference proteome</keyword>
<dbReference type="RefSeq" id="WP_035180293.1">
    <property type="nucleotide sequence ID" value="NZ_AZFY01000122.1"/>
</dbReference>
<evidence type="ECO:0000313" key="3">
    <source>
        <dbReference type="Proteomes" id="UP000019488"/>
    </source>
</evidence>
<gene>
    <name evidence="2" type="ORF">FD41_GL001004</name>
    <name evidence="1" type="ORF">JCM14108_2178</name>
</gene>
<reference evidence="2 4" key="2">
    <citation type="journal article" date="2015" name="Genome Announc.">
        <title>Expanding the biotechnology potential of lactobacilli through comparative genomics of 213 strains and associated genera.</title>
        <authorList>
            <person name="Sun Z."/>
            <person name="Harris H.M."/>
            <person name="McCann A."/>
            <person name="Guo C."/>
            <person name="Argimon S."/>
            <person name="Zhang W."/>
            <person name="Yang X."/>
            <person name="Jeffery I.B."/>
            <person name="Cooney J.C."/>
            <person name="Kagawa T.F."/>
            <person name="Liu W."/>
            <person name="Song Y."/>
            <person name="Salvetti E."/>
            <person name="Wrobel A."/>
            <person name="Rasinkangas P."/>
            <person name="Parkhill J."/>
            <person name="Rea M.C."/>
            <person name="O'Sullivan O."/>
            <person name="Ritari J."/>
            <person name="Douillard F.P."/>
            <person name="Paul Ross R."/>
            <person name="Yang R."/>
            <person name="Briner A.E."/>
            <person name="Felis G.E."/>
            <person name="de Vos W.M."/>
            <person name="Barrangou R."/>
            <person name="Klaenhammer T.R."/>
            <person name="Caufield P.W."/>
            <person name="Cui Y."/>
            <person name="Zhang H."/>
            <person name="O'Toole P.W."/>
        </authorList>
    </citation>
    <scope>NUCLEOTIDE SEQUENCE [LARGE SCALE GENOMIC DNA]</scope>
    <source>
        <strain evidence="2 4">DSM 18382</strain>
    </source>
</reference>
<comment type="caution">
    <text evidence="1">The sequence shown here is derived from an EMBL/GenBank/DDBJ whole genome shotgun (WGS) entry which is preliminary data.</text>
</comment>
<evidence type="ECO:0000313" key="2">
    <source>
        <dbReference type="EMBL" id="KRM03964.1"/>
    </source>
</evidence>
<dbReference type="OrthoDB" id="9917263at2"/>
<name>X0PBF4_9LACO</name>
<sequence length="223" mass="25982">MDQDRQAILDAASHLGDAVGSEKLPVDHFTFVSIVSRMALHDSDLKKRLLAGFPQADLPTLFEHIETDVANQERINQIRKEARLRETDDYVIKRQVTEYGKNLGWPGLRMNDVFAELDNENIPPRDQQTYWGIYENDYCVTFHGKVVAYKSTVLDYLKKNVKFILAEKKEKVDERELLRRWQETFNSAKRMYRKKHGFTPAVKKQLQGELNDILNNIPTVEDD</sequence>
<protein>
    <submittedName>
        <fullName evidence="1">Uncharacterized protein</fullName>
    </submittedName>
</protein>
<proteinExistence type="predicted"/>
<dbReference type="Proteomes" id="UP000051966">
    <property type="component" value="Unassembled WGS sequence"/>
</dbReference>